<dbReference type="Gene3D" id="3.90.1530.30">
    <property type="match status" value="1"/>
</dbReference>
<feature type="domain" description="ParB-like N-terminal" evidence="3">
    <location>
        <begin position="36"/>
        <end position="126"/>
    </location>
</feature>
<dbReference type="PANTHER" id="PTHR33375">
    <property type="entry name" value="CHROMOSOME-PARTITIONING PROTEIN PARB-RELATED"/>
    <property type="match status" value="1"/>
</dbReference>
<dbReference type="InterPro" id="IPR003115">
    <property type="entry name" value="ParB_N"/>
</dbReference>
<dbReference type="Pfam" id="PF02195">
    <property type="entry name" value="ParB_N"/>
    <property type="match status" value="1"/>
</dbReference>
<accession>A0ABZ0QNN8</accession>
<evidence type="ECO:0000313" key="4">
    <source>
        <dbReference type="EMBL" id="WPD19108.1"/>
    </source>
</evidence>
<dbReference type="InterPro" id="IPR004437">
    <property type="entry name" value="ParB/RepB/Spo0J"/>
</dbReference>
<evidence type="ECO:0000256" key="1">
    <source>
        <dbReference type="ARBA" id="ARBA00006295"/>
    </source>
</evidence>
<evidence type="ECO:0000256" key="2">
    <source>
        <dbReference type="SAM" id="MobiDB-lite"/>
    </source>
</evidence>
<reference evidence="4 5" key="1">
    <citation type="submission" date="2023-08" db="EMBL/GenBank/DDBJ databases">
        <title>Genome sequence of Thermaerobacter compostii strain Ins1, a spore-forming filamentous bacterium isolated from a deep geothermal reservoir.</title>
        <authorList>
            <person name="Bregnard D."/>
            <person name="Gonzalez D."/>
            <person name="Junier P."/>
        </authorList>
    </citation>
    <scope>NUCLEOTIDE SEQUENCE [LARGE SCALE GENOMIC DNA]</scope>
    <source>
        <strain evidence="4 5">Ins1</strain>
    </source>
</reference>
<evidence type="ECO:0000313" key="5">
    <source>
        <dbReference type="Proteomes" id="UP001304683"/>
    </source>
</evidence>
<dbReference type="Gene3D" id="1.10.10.2830">
    <property type="match status" value="1"/>
</dbReference>
<organism evidence="4 5">
    <name type="scientific">Thermaerobacter composti</name>
    <dbReference type="NCBI Taxonomy" id="554949"/>
    <lineage>
        <taxon>Bacteria</taxon>
        <taxon>Bacillati</taxon>
        <taxon>Bacillota</taxon>
        <taxon>Clostridia</taxon>
        <taxon>Eubacteriales</taxon>
        <taxon>Clostridiales Family XVII. Incertae Sedis</taxon>
        <taxon>Thermaerobacter</taxon>
    </lineage>
</organism>
<dbReference type="Pfam" id="PF17762">
    <property type="entry name" value="HTH_ParB"/>
    <property type="match status" value="1"/>
</dbReference>
<protein>
    <submittedName>
        <fullName evidence="4">ParB/RepB/Spo0J family partition protein</fullName>
    </submittedName>
</protein>
<sequence length="339" mass="36523">MRAGRWLAWVGGRREGEGAASPEAGAAGGGGAQDLRRLPVAAIRPNPFQPRTQLDDASLEELAESIRRVGLLQPLLVRPGPAGGYELVAGERRWRAALRAGLEEVPAVVRPLSDRDAAVLALVENLQREELGFFEEALAYQDVIQRFGLTQEELASLLGRQQSTIANKLRLLRLPPAVRDRIVAAGLSERHARALLRLPSAALQVAVLEEAVAGGWSVRQLEERIAAILKEERSHEPPAGGSERGGARRRRRLEGLRAIKDVRILLNTVRAGVETLRRAGLDARVEEREDEGFVEVRIRIPKAGRGTAARGRDEPGHRGGGAGAEGGADGSRQVAAPSP</sequence>
<dbReference type="PANTHER" id="PTHR33375:SF8">
    <property type="entry name" value="NUCLEOID OCCLUSION PROTEIN"/>
    <property type="match status" value="1"/>
</dbReference>
<dbReference type="EMBL" id="CP132508">
    <property type="protein sequence ID" value="WPD19108.1"/>
    <property type="molecule type" value="Genomic_DNA"/>
</dbReference>
<feature type="compositionally biased region" description="Gly residues" evidence="2">
    <location>
        <begin position="318"/>
        <end position="329"/>
    </location>
</feature>
<dbReference type="InterPro" id="IPR050336">
    <property type="entry name" value="Chromosome_partition/occlusion"/>
</dbReference>
<dbReference type="Proteomes" id="UP001304683">
    <property type="component" value="Chromosome"/>
</dbReference>
<feature type="region of interest" description="Disordered" evidence="2">
    <location>
        <begin position="304"/>
        <end position="339"/>
    </location>
</feature>
<comment type="similarity">
    <text evidence="1">Belongs to the ParB family.</text>
</comment>
<keyword evidence="5" id="KW-1185">Reference proteome</keyword>
<dbReference type="InterPro" id="IPR036086">
    <property type="entry name" value="ParB/Sulfiredoxin_sf"/>
</dbReference>
<dbReference type="SMART" id="SM00470">
    <property type="entry name" value="ParB"/>
    <property type="match status" value="1"/>
</dbReference>
<dbReference type="SUPFAM" id="SSF110849">
    <property type="entry name" value="ParB/Sulfiredoxin"/>
    <property type="match status" value="1"/>
</dbReference>
<dbReference type="NCBIfam" id="TIGR00180">
    <property type="entry name" value="parB_part"/>
    <property type="match status" value="1"/>
</dbReference>
<gene>
    <name evidence="4" type="ORF">Q5761_12340</name>
</gene>
<feature type="region of interest" description="Disordered" evidence="2">
    <location>
        <begin position="230"/>
        <end position="249"/>
    </location>
</feature>
<evidence type="ECO:0000259" key="3">
    <source>
        <dbReference type="SMART" id="SM00470"/>
    </source>
</evidence>
<dbReference type="CDD" id="cd16393">
    <property type="entry name" value="SPO0J_N"/>
    <property type="match status" value="1"/>
</dbReference>
<name>A0ABZ0QNN8_9FIRM</name>
<dbReference type="RefSeq" id="WP_135224602.1">
    <property type="nucleotide sequence ID" value="NZ_CP132508.1"/>
</dbReference>
<proteinExistence type="inferred from homology"/>
<dbReference type="InterPro" id="IPR041468">
    <property type="entry name" value="HTH_ParB/Spo0J"/>
</dbReference>